<feature type="region of interest" description="Disordered" evidence="1">
    <location>
        <begin position="253"/>
        <end position="345"/>
    </location>
</feature>
<feature type="region of interest" description="Disordered" evidence="1">
    <location>
        <begin position="95"/>
        <end position="132"/>
    </location>
</feature>
<evidence type="ECO:0000313" key="2">
    <source>
        <dbReference type="EMBL" id="CAG7830165.1"/>
    </source>
</evidence>
<evidence type="ECO:0000313" key="3">
    <source>
        <dbReference type="Proteomes" id="UP000708208"/>
    </source>
</evidence>
<feature type="compositionally biased region" description="Basic and acidic residues" evidence="1">
    <location>
        <begin position="293"/>
        <end position="306"/>
    </location>
</feature>
<feature type="compositionally biased region" description="Low complexity" evidence="1">
    <location>
        <begin position="107"/>
        <end position="117"/>
    </location>
</feature>
<proteinExistence type="predicted"/>
<dbReference type="PANTHER" id="PTHR36696:SF1">
    <property type="entry name" value="EF-HAND DOMAIN-CONTAINING PROTEIN"/>
    <property type="match status" value="1"/>
</dbReference>
<feature type="compositionally biased region" description="Polar residues" evidence="1">
    <location>
        <begin position="191"/>
        <end position="209"/>
    </location>
</feature>
<accession>A0A8J2LX27</accession>
<sequence>MVIITEKKGQIRRTTKLTQHYRSKKKKKPVKQINGCVGTAINLTERFNGPNPYSFSCSLRCKHPVHTIKSRIPSAASPKNDDWIPEDIYKRYTETDSRPVTPEITLPSRRSASVPRSRSTEHRTCSTPEPEAKQCQFHQRRILILDLRRVKSVDAITRQNSLTTGTSIDSTYADDDADNRSSSANPDSCSIFHQLSPRNLSMSRSTTPKAQAGRKKKKSKERSTSPLVYERSSSPKILEGLTLPPLHSSVLTLLGQRPPTKPSPRNATGQEATTSPILSSRKKLRRHGRKTKGKEATDTDRNKREGSQQSAVQGETRRKDVVDDPHDTQMSRMSQNDDDEDVQKGNGGVVMESLAELNAKRFQTYLDQTARSLHEVLDEQLIGTEWNSNEMQFIDENIEALKSDFRKYETKFKAGNIRMKEDLWLSLPRTWSRSSATFGIPTDTRTLAKLTPLEYIRRYIFISEHRKLLYSLVFHRYRTMENPTGKTITYKTVQRALTEVLGRNLRPDEATKLQCSFLDVPNSDVDITEDLFRSICAVSERVFGKYSLEDCNECYSCLKYTGKDKNRCHKNQKDQTEKVDFQYVAARIKDGRVNPALAELLQTVFDRG</sequence>
<dbReference type="PANTHER" id="PTHR36696">
    <property type="entry name" value="AGAP012002-PA"/>
    <property type="match status" value="1"/>
</dbReference>
<dbReference type="Proteomes" id="UP000708208">
    <property type="component" value="Unassembled WGS sequence"/>
</dbReference>
<name>A0A8J2LX27_9HEXA</name>
<dbReference type="EMBL" id="CAJVCH010554654">
    <property type="protein sequence ID" value="CAG7830165.1"/>
    <property type="molecule type" value="Genomic_DNA"/>
</dbReference>
<reference evidence="2" key="1">
    <citation type="submission" date="2021-06" db="EMBL/GenBank/DDBJ databases">
        <authorList>
            <person name="Hodson N. C."/>
            <person name="Mongue J. A."/>
            <person name="Jaron S. K."/>
        </authorList>
    </citation>
    <scope>NUCLEOTIDE SEQUENCE</scope>
</reference>
<evidence type="ECO:0000256" key="1">
    <source>
        <dbReference type="SAM" id="MobiDB-lite"/>
    </source>
</evidence>
<feature type="compositionally biased region" description="Basic residues" evidence="1">
    <location>
        <begin position="280"/>
        <end position="292"/>
    </location>
</feature>
<comment type="caution">
    <text evidence="2">The sequence shown here is derived from an EMBL/GenBank/DDBJ whole genome shotgun (WGS) entry which is preliminary data.</text>
</comment>
<dbReference type="AlphaFoldDB" id="A0A8J2LX27"/>
<protein>
    <submittedName>
        <fullName evidence="2">Uncharacterized protein</fullName>
    </submittedName>
</protein>
<keyword evidence="3" id="KW-1185">Reference proteome</keyword>
<feature type="compositionally biased region" description="Polar residues" evidence="1">
    <location>
        <begin position="263"/>
        <end position="278"/>
    </location>
</feature>
<dbReference type="OrthoDB" id="10021598at2759"/>
<feature type="compositionally biased region" description="Basic and acidic residues" evidence="1">
    <location>
        <begin position="315"/>
        <end position="329"/>
    </location>
</feature>
<organism evidence="2 3">
    <name type="scientific">Allacma fusca</name>
    <dbReference type="NCBI Taxonomy" id="39272"/>
    <lineage>
        <taxon>Eukaryota</taxon>
        <taxon>Metazoa</taxon>
        <taxon>Ecdysozoa</taxon>
        <taxon>Arthropoda</taxon>
        <taxon>Hexapoda</taxon>
        <taxon>Collembola</taxon>
        <taxon>Symphypleona</taxon>
        <taxon>Sminthuridae</taxon>
        <taxon>Allacma</taxon>
    </lineage>
</organism>
<gene>
    <name evidence="2" type="ORF">AFUS01_LOCUS39990</name>
</gene>
<feature type="region of interest" description="Disordered" evidence="1">
    <location>
        <begin position="165"/>
        <end position="233"/>
    </location>
</feature>